<dbReference type="RefSeq" id="WP_004370227.1">
    <property type="nucleotide sequence ID" value="NZ_GL833119.1"/>
</dbReference>
<gene>
    <name evidence="3" type="ORF">HMPREF0663_12030</name>
</gene>
<accession>E7RTF7</accession>
<dbReference type="EMBL" id="AEPE02000006">
    <property type="protein sequence ID" value="EFZ35963.1"/>
    <property type="molecule type" value="Genomic_DNA"/>
</dbReference>
<dbReference type="Gene3D" id="2.160.20.10">
    <property type="entry name" value="Single-stranded right-handed beta-helix, Pectin lyase-like"/>
    <property type="match status" value="1"/>
</dbReference>
<evidence type="ECO:0000256" key="1">
    <source>
        <dbReference type="SAM" id="SignalP"/>
    </source>
</evidence>
<comment type="caution">
    <text evidence="3">The sequence shown here is derived from an EMBL/GenBank/DDBJ whole genome shotgun (WGS) entry which is preliminary data.</text>
</comment>
<dbReference type="InterPro" id="IPR059226">
    <property type="entry name" value="Choice_anch_Q_dom"/>
</dbReference>
<dbReference type="InterPro" id="IPR012334">
    <property type="entry name" value="Pectin_lyas_fold"/>
</dbReference>
<dbReference type="NCBIfam" id="NF041518">
    <property type="entry name" value="choice_anch_Q"/>
    <property type="match status" value="1"/>
</dbReference>
<keyword evidence="1" id="KW-0732">Signal</keyword>
<dbReference type="Proteomes" id="UP000005580">
    <property type="component" value="Unassembled WGS sequence"/>
</dbReference>
<dbReference type="PROSITE" id="PS51257">
    <property type="entry name" value="PROKAR_LIPOPROTEIN"/>
    <property type="match status" value="1"/>
</dbReference>
<reference evidence="3" key="1">
    <citation type="submission" date="2011-01" db="EMBL/GenBank/DDBJ databases">
        <authorList>
            <person name="Muzny D."/>
            <person name="Qin X."/>
            <person name="Buhay C."/>
            <person name="Dugan-Rocha S."/>
            <person name="Ding Y."/>
            <person name="Chen G."/>
            <person name="Hawes A."/>
            <person name="Holder M."/>
            <person name="Jhangiani S."/>
            <person name="Johnson A."/>
            <person name="Khan Z."/>
            <person name="Li Z."/>
            <person name="Liu W."/>
            <person name="Liu X."/>
            <person name="Perez L."/>
            <person name="Shen H."/>
            <person name="Wang Q."/>
            <person name="Watt J."/>
            <person name="Xi L."/>
            <person name="Xin Y."/>
            <person name="Zhou J."/>
            <person name="Deng J."/>
            <person name="Jiang H."/>
            <person name="Liu Y."/>
            <person name="Qu J."/>
            <person name="Song X.-Z."/>
            <person name="Zhang L."/>
            <person name="Villasana D."/>
            <person name="Johnson A."/>
            <person name="Liu J."/>
            <person name="Liyanage D."/>
            <person name="Lorensuhewa L."/>
            <person name="Robinson T."/>
            <person name="Song A."/>
            <person name="Song B.-B."/>
            <person name="Dinh H."/>
            <person name="Thornton R."/>
            <person name="Coyle M."/>
            <person name="Francisco L."/>
            <person name="Jackson L."/>
            <person name="Javaid M."/>
            <person name="Korchina V."/>
            <person name="Kovar C."/>
            <person name="Mata R."/>
            <person name="Mathew T."/>
            <person name="Ngo R."/>
            <person name="Nguyen L."/>
            <person name="Nguyen N."/>
            <person name="Okwuonu G."/>
            <person name="Ongeri F."/>
            <person name="Pham C."/>
            <person name="Simmons D."/>
            <person name="Wilczek-Boney K."/>
            <person name="Hale W."/>
            <person name="Jakkamsetti A."/>
            <person name="Pham P."/>
            <person name="Ruth R."/>
            <person name="San Lucas F."/>
            <person name="Warren J."/>
            <person name="Zhang J."/>
            <person name="Zhao Z."/>
            <person name="Zhou C."/>
            <person name="Zhu D."/>
            <person name="Lee S."/>
            <person name="Bess C."/>
            <person name="Blankenburg K."/>
            <person name="Forbes L."/>
            <person name="Fu Q."/>
            <person name="Gubbala S."/>
            <person name="Hirani K."/>
            <person name="Jayaseelan J.C."/>
            <person name="Lara F."/>
            <person name="Munidasa M."/>
            <person name="Palculict T."/>
            <person name="Patil S."/>
            <person name="Pu L.-L."/>
            <person name="Saada N."/>
            <person name="Tang L."/>
            <person name="Weissenberger G."/>
            <person name="Zhu Y."/>
            <person name="Hemphill L."/>
            <person name="Shang Y."/>
            <person name="Youmans B."/>
            <person name="Ayvaz T."/>
            <person name="Ross M."/>
            <person name="Santibanez J."/>
            <person name="Aqrawi P."/>
            <person name="Gross S."/>
            <person name="Joshi V."/>
            <person name="Fowler G."/>
            <person name="Nazareth L."/>
            <person name="Reid J."/>
            <person name="Worley K."/>
            <person name="Petrosino J."/>
            <person name="Highlander S."/>
            <person name="Gibbs R."/>
        </authorList>
    </citation>
    <scope>NUCLEOTIDE SEQUENCE [LARGE SCALE GENOMIC DNA]</scope>
    <source>
        <strain evidence="3">ATCC 33269</strain>
    </source>
</reference>
<evidence type="ECO:0000313" key="4">
    <source>
        <dbReference type="Proteomes" id="UP000005580"/>
    </source>
</evidence>
<dbReference type="Pfam" id="PF13229">
    <property type="entry name" value="Beta_helix"/>
    <property type="match status" value="1"/>
</dbReference>
<dbReference type="InterPro" id="IPR011050">
    <property type="entry name" value="Pectin_lyase_fold/virulence"/>
</dbReference>
<dbReference type="eggNOG" id="ENOG502Z7PX">
    <property type="taxonomic scope" value="Bacteria"/>
</dbReference>
<feature type="chain" id="PRO_5003224538" description="Right handed beta helix domain-containing protein" evidence="1">
    <location>
        <begin position="22"/>
        <end position="477"/>
    </location>
</feature>
<keyword evidence="4" id="KW-1185">Reference proteome</keyword>
<name>E7RTF7_9BACT</name>
<dbReference type="SUPFAM" id="SSF51126">
    <property type="entry name" value="Pectin lyase-like"/>
    <property type="match status" value="1"/>
</dbReference>
<feature type="domain" description="Right handed beta helix" evidence="2">
    <location>
        <begin position="176"/>
        <end position="330"/>
    </location>
</feature>
<feature type="signal peptide" evidence="1">
    <location>
        <begin position="1"/>
        <end position="21"/>
    </location>
</feature>
<protein>
    <recommendedName>
        <fullName evidence="2">Right handed beta helix domain-containing protein</fullName>
    </recommendedName>
</protein>
<proteinExistence type="predicted"/>
<evidence type="ECO:0000259" key="2">
    <source>
        <dbReference type="Pfam" id="PF13229"/>
    </source>
</evidence>
<dbReference type="HOGENOM" id="CLU_040643_0_0_10"/>
<dbReference type="InterPro" id="IPR039448">
    <property type="entry name" value="Beta_helix"/>
</dbReference>
<organism evidence="3 4">
    <name type="scientific">Hoylesella oralis ATCC 33269</name>
    <dbReference type="NCBI Taxonomy" id="873533"/>
    <lineage>
        <taxon>Bacteria</taxon>
        <taxon>Pseudomonadati</taxon>
        <taxon>Bacteroidota</taxon>
        <taxon>Bacteroidia</taxon>
        <taxon>Bacteroidales</taxon>
        <taxon>Prevotellaceae</taxon>
        <taxon>Hoylesella</taxon>
    </lineage>
</organism>
<dbReference type="AlphaFoldDB" id="E7RTF7"/>
<sequence length="477" mass="53004">MKLYYKILASIALAMMLFACTDDDSFTTSPDHQLSFSTDTLKLDTTFSNVPTAAKSFWIYNYSGDGIRCSNIRLERGNQSGFRVNIDGVYLGKEAGYQTGGIEVRNKDSVRVFVELTSAYTRKEAPQKIEDNLIITLESGRIQKVNLNAYSWDADVIRLLKVKNDTVISSTKPIIVYGGITVDSAATLKIGAGTVLYFHHDAGIDVYGKLVTEGTPSENVVLRGDRLDRLFSYLPYDRVSGQWQGIRFRGSSYDNVLAYTDIHSTFNGVLADSSDVTRTTLTLDACTIHNCQGYGLMSTESKVVLRNSQFTNTLQDCVFIDGGDAIVNGCTMAQFYPFDSKRGVAFRCSALKPLLAMNCANTLITGYADDELMVTRKKDDPTVDYLFDHCVIRTPQPTTADSLKFVGVDYENVRDTTKYGRKHFVKIDTDKLSYDFRLDSVSSAIGKASLATSLPTDRRGRARDDKPDIGAFEYVKQ</sequence>
<dbReference type="STRING" id="28134.SAMN05444288_1138"/>
<evidence type="ECO:0000313" key="3">
    <source>
        <dbReference type="EMBL" id="EFZ35963.1"/>
    </source>
</evidence>